<dbReference type="PANTHER" id="PTHR23159:SF31">
    <property type="entry name" value="CENTROSOME-ASSOCIATED PROTEIN CEP250 ISOFORM X1"/>
    <property type="match status" value="1"/>
</dbReference>
<feature type="compositionally biased region" description="Basic and acidic residues" evidence="2">
    <location>
        <begin position="777"/>
        <end position="797"/>
    </location>
</feature>
<organism evidence="3 4">
    <name type="scientific">Clohesyomyces aquaticus</name>
    <dbReference type="NCBI Taxonomy" id="1231657"/>
    <lineage>
        <taxon>Eukaryota</taxon>
        <taxon>Fungi</taxon>
        <taxon>Dikarya</taxon>
        <taxon>Ascomycota</taxon>
        <taxon>Pezizomycotina</taxon>
        <taxon>Dothideomycetes</taxon>
        <taxon>Pleosporomycetidae</taxon>
        <taxon>Pleosporales</taxon>
        <taxon>Lindgomycetaceae</taxon>
        <taxon>Clohesyomyces</taxon>
    </lineage>
</organism>
<protein>
    <submittedName>
        <fullName evidence="3">Uncharacterized protein</fullName>
    </submittedName>
</protein>
<feature type="region of interest" description="Disordered" evidence="2">
    <location>
        <begin position="687"/>
        <end position="707"/>
    </location>
</feature>
<feature type="coiled-coil region" evidence="1">
    <location>
        <begin position="552"/>
        <end position="586"/>
    </location>
</feature>
<feature type="region of interest" description="Disordered" evidence="2">
    <location>
        <begin position="394"/>
        <end position="447"/>
    </location>
</feature>
<dbReference type="EMBL" id="MCFA01000025">
    <property type="protein sequence ID" value="ORY15447.1"/>
    <property type="molecule type" value="Genomic_DNA"/>
</dbReference>
<keyword evidence="1" id="KW-0175">Coiled coil</keyword>
<dbReference type="AlphaFoldDB" id="A0A1Y1ZZH0"/>
<evidence type="ECO:0000256" key="2">
    <source>
        <dbReference type="SAM" id="MobiDB-lite"/>
    </source>
</evidence>
<dbReference type="Proteomes" id="UP000193144">
    <property type="component" value="Unassembled WGS sequence"/>
</dbReference>
<sequence length="884" mass="99375">MASALNSIRDYTQSHPVSVATGFIIALPGAYLLLTGQACTTPGAEIVAKSIGLCCDAPGPSHSPAARITNSLSLYETPLDVRLHLPISRWKDKPTPTFLLHLVDGTCENVRSFLAGAKGHLALFIHDLPRSMENRWENHYSLPRGISVAISSAIPGVFLLFVRHHPQSWAAKRQTQIANVLQVLALITVANQRLSIQDLLVTVLVMTSFEVWQRRITQGTIQTGHPDTPSAVETLLSSTHSAVAKSDIVMLPTEKTIRGQQPAGTSRHDFAITNSKDEGIAHLRKSFVELQTKDKSKDTDLERTRQELQNTREKLNETFAEYTSLRDELKTLKANGGRDHQAAIYRKDIELFALRKSIEQKDAYAQERDVKLEEIRRHYKAALDLKEAQLRSLKQRVGTPDSADKQSTHSRTKSEGEHQSALQVKLYKVKGRSSDEVDRNSEEKDAEIEKLRERLAEAERSSGNLAHAQAELRRSWNATLEAEQALRQERDNHTHTRNELQEIASRLEEELRKTSQKNSPARLPTIDEQDRRELEAMFNAAQQDNLRLHSDLEAMDKELRSANARLATKEEEVESLQAKLRLEQAISTDMEGARPSVVHRVHFQRMEGQLKESRELLAAKDHEIEQLQCKTAANDSKINDLKKDVESSMKTRAELEAENTNLKKSVTELEATKEQLMFDHERLAKHRTRERNSHSTPDHASARSSGATLITEPINVIATSDVPLPPRPVTIAGESSPVDSPMAPDFSMISNDIPPQELRSTRRKSLTLKGLMRKMTGKEHGEHFDKERKEEIKEAPRPKTALAPKDKNAHMRPKTAVASMPKKEEIRPRYYQNMLSNATATSDEVAKPKTSAAQKENDVSADTQRPKSRGWGSQSRKLVRKSLI</sequence>
<dbReference type="OrthoDB" id="3789140at2759"/>
<feature type="coiled-coil region" evidence="1">
    <location>
        <begin position="298"/>
        <end position="335"/>
    </location>
</feature>
<evidence type="ECO:0000313" key="4">
    <source>
        <dbReference type="Proteomes" id="UP000193144"/>
    </source>
</evidence>
<keyword evidence="4" id="KW-1185">Reference proteome</keyword>
<accession>A0A1Y1ZZH0</accession>
<comment type="caution">
    <text evidence="3">The sequence shown here is derived from an EMBL/GenBank/DDBJ whole genome shotgun (WGS) entry which is preliminary data.</text>
</comment>
<evidence type="ECO:0000256" key="1">
    <source>
        <dbReference type="SAM" id="Coils"/>
    </source>
</evidence>
<evidence type="ECO:0000313" key="3">
    <source>
        <dbReference type="EMBL" id="ORY15447.1"/>
    </source>
</evidence>
<dbReference type="STRING" id="1231657.A0A1Y1ZZH0"/>
<reference evidence="3 4" key="1">
    <citation type="submission" date="2016-07" db="EMBL/GenBank/DDBJ databases">
        <title>Pervasive Adenine N6-methylation of Active Genes in Fungi.</title>
        <authorList>
            <consortium name="DOE Joint Genome Institute"/>
            <person name="Mondo S.J."/>
            <person name="Dannebaum R.O."/>
            <person name="Kuo R.C."/>
            <person name="Labutti K."/>
            <person name="Haridas S."/>
            <person name="Kuo A."/>
            <person name="Salamov A."/>
            <person name="Ahrendt S.R."/>
            <person name="Lipzen A."/>
            <person name="Sullivan W."/>
            <person name="Andreopoulos W.B."/>
            <person name="Clum A."/>
            <person name="Lindquist E."/>
            <person name="Daum C."/>
            <person name="Ramamoorthy G.K."/>
            <person name="Gryganskyi A."/>
            <person name="Culley D."/>
            <person name="Magnuson J.K."/>
            <person name="James T.Y."/>
            <person name="O'Malley M.A."/>
            <person name="Stajich J.E."/>
            <person name="Spatafora J.W."/>
            <person name="Visel A."/>
            <person name="Grigoriev I.V."/>
        </authorList>
    </citation>
    <scope>NUCLEOTIDE SEQUENCE [LARGE SCALE GENOMIC DNA]</scope>
    <source>
        <strain evidence="3 4">CBS 115471</strain>
    </source>
</reference>
<feature type="region of interest" description="Disordered" evidence="2">
    <location>
        <begin position="777"/>
        <end position="884"/>
    </location>
</feature>
<feature type="compositionally biased region" description="Polar residues" evidence="2">
    <location>
        <begin position="833"/>
        <end position="842"/>
    </location>
</feature>
<gene>
    <name evidence="3" type="ORF">BCR34DRAFT_178230</name>
</gene>
<feature type="compositionally biased region" description="Basic and acidic residues" evidence="2">
    <location>
        <begin position="432"/>
        <end position="447"/>
    </location>
</feature>
<proteinExistence type="predicted"/>
<name>A0A1Y1ZZH0_9PLEO</name>
<feature type="compositionally biased region" description="Basic and acidic residues" evidence="2">
    <location>
        <begin position="690"/>
        <end position="701"/>
    </location>
</feature>
<dbReference type="PANTHER" id="PTHR23159">
    <property type="entry name" value="CENTROSOMAL PROTEIN 2"/>
    <property type="match status" value="1"/>
</dbReference>
<feature type="compositionally biased region" description="Basic and acidic residues" evidence="2">
    <location>
        <begin position="402"/>
        <end position="418"/>
    </location>
</feature>
<feature type="coiled-coil region" evidence="1">
    <location>
        <begin position="610"/>
        <end position="675"/>
    </location>
</feature>